<dbReference type="Proteomes" id="UP000437709">
    <property type="component" value="Unassembled WGS sequence"/>
</dbReference>
<dbReference type="AlphaFoldDB" id="A0A6N7EK08"/>
<feature type="domain" description="Nudix hydrolase" evidence="2">
    <location>
        <begin position="212"/>
        <end position="360"/>
    </location>
</feature>
<dbReference type="SUPFAM" id="SSF55811">
    <property type="entry name" value="Nudix"/>
    <property type="match status" value="1"/>
</dbReference>
<dbReference type="InterPro" id="IPR000086">
    <property type="entry name" value="NUDIX_hydrolase_dom"/>
</dbReference>
<proteinExistence type="predicted"/>
<dbReference type="Gene3D" id="3.90.79.10">
    <property type="entry name" value="Nucleoside Triphosphate Pyrophosphohydrolase"/>
    <property type="match status" value="1"/>
</dbReference>
<name>A0A6N7EK08_9MICO</name>
<keyword evidence="4" id="KW-1185">Reference proteome</keyword>
<feature type="transmembrane region" description="Helical" evidence="1">
    <location>
        <begin position="29"/>
        <end position="47"/>
    </location>
</feature>
<dbReference type="EMBL" id="WHPC01000078">
    <property type="protein sequence ID" value="MPV38400.1"/>
    <property type="molecule type" value="Genomic_DNA"/>
</dbReference>
<keyword evidence="1" id="KW-0472">Membrane</keyword>
<keyword evidence="1" id="KW-0812">Transmembrane</keyword>
<accession>A0A6N7EK08</accession>
<sequence>MITSEVTYVAAAFITLVGLLPLIPGWSVLGSAVVTGIGVVLGLLLLVSDTRHLVRRWSGWEFRRREPAFERSDLPPVPGLPVAMVLDRGVVATDDDVNRHLRHAVQKVVWRAEPYRLEGDLRQAAPYVLRRSTSSRLPFNGPCVRLETDIDADLLRDDGDVFLRPASFFDALCSNELTAWAIDRWDKPWRFREEFLLDSHGGVRPLDQSELANVVGVSTLAITSDDHLLIVLQSRRSSASAELWAPSGSGSLEPRDVVADVSTTLQEVVTKGAERELVEECGIRPASIVASTVLGFGRWLDRGAKPEFVCLTALDLSSAEVVARPARTSDEKLWTTRVETLPLSLSAVPGSVDGDDAARRDAVKALVDGDARLAGSTSVPLAFGLACLVTALEDRPELLEDLRAGATRTRGLPT</sequence>
<gene>
    <name evidence="3" type="ORF">GB881_15375</name>
</gene>
<evidence type="ECO:0000256" key="1">
    <source>
        <dbReference type="SAM" id="Phobius"/>
    </source>
</evidence>
<dbReference type="PROSITE" id="PS51462">
    <property type="entry name" value="NUDIX"/>
    <property type="match status" value="1"/>
</dbReference>
<protein>
    <recommendedName>
        <fullName evidence="2">Nudix hydrolase domain-containing protein</fullName>
    </recommendedName>
</protein>
<evidence type="ECO:0000313" key="3">
    <source>
        <dbReference type="EMBL" id="MPV38400.1"/>
    </source>
</evidence>
<feature type="transmembrane region" description="Helical" evidence="1">
    <location>
        <begin position="7"/>
        <end position="23"/>
    </location>
</feature>
<dbReference type="RefSeq" id="WP_152196450.1">
    <property type="nucleotide sequence ID" value="NZ_VUKD01000005.1"/>
</dbReference>
<reference evidence="3 4" key="1">
    <citation type="submission" date="2019-10" db="EMBL/GenBank/DDBJ databases">
        <title>Georgenia wutianyii sp. nov. and Georgenia yuyongxinii sp. nov. isolated from plateau pika (Ochotona curzoniae) in the Qinghai-Tibet plateau of China.</title>
        <authorList>
            <person name="Tian Z."/>
        </authorList>
    </citation>
    <scope>NUCLEOTIDE SEQUENCE [LARGE SCALE GENOMIC DNA]</scope>
    <source>
        <strain evidence="3 4">JCM 19765</strain>
    </source>
</reference>
<keyword evidence="1" id="KW-1133">Transmembrane helix</keyword>
<evidence type="ECO:0000259" key="2">
    <source>
        <dbReference type="PROSITE" id="PS51462"/>
    </source>
</evidence>
<comment type="caution">
    <text evidence="3">The sequence shown here is derived from an EMBL/GenBank/DDBJ whole genome shotgun (WGS) entry which is preliminary data.</text>
</comment>
<organism evidence="3 4">
    <name type="scientific">Georgenia subflava</name>
    <dbReference type="NCBI Taxonomy" id="1622177"/>
    <lineage>
        <taxon>Bacteria</taxon>
        <taxon>Bacillati</taxon>
        <taxon>Actinomycetota</taxon>
        <taxon>Actinomycetes</taxon>
        <taxon>Micrococcales</taxon>
        <taxon>Bogoriellaceae</taxon>
        <taxon>Georgenia</taxon>
    </lineage>
</organism>
<dbReference type="OrthoDB" id="5147270at2"/>
<evidence type="ECO:0000313" key="4">
    <source>
        <dbReference type="Proteomes" id="UP000437709"/>
    </source>
</evidence>
<dbReference type="InterPro" id="IPR015797">
    <property type="entry name" value="NUDIX_hydrolase-like_dom_sf"/>
</dbReference>